<proteinExistence type="predicted"/>
<dbReference type="Gene3D" id="2.60.40.3440">
    <property type="match status" value="1"/>
</dbReference>
<accession>A0A4Y3UPX0</accession>
<dbReference type="RefSeq" id="WP_141380757.1">
    <property type="nucleotide sequence ID" value="NZ_BJNA01000032.1"/>
</dbReference>
<evidence type="ECO:0000256" key="1">
    <source>
        <dbReference type="SAM" id="MobiDB-lite"/>
    </source>
</evidence>
<comment type="caution">
    <text evidence="2">The sequence shown here is derived from an EMBL/GenBank/DDBJ whole genome shotgun (WGS) entry which is preliminary data.</text>
</comment>
<evidence type="ECO:0000313" key="3">
    <source>
        <dbReference type="Proteomes" id="UP000319804"/>
    </source>
</evidence>
<dbReference type="EMBL" id="VFPS01000007">
    <property type="protein sequence ID" value="TQM90606.1"/>
    <property type="molecule type" value="Genomic_DNA"/>
</dbReference>
<sequence length="1982" mass="200845">MRRRVAPTVAALIAAGAVVAVIAGISVVWPGLDAQQTPPRDTTAWVLQADGLRYARVNTAIDELDTVRTVSNPSRIVATPTGSYMFTDSDAKVVRIDDAVPVDLDAEGLRSAQASPPGTQEVDTAGDYVAYRTDAGAVFAGRLSTGSLAQVDPTGDASTGSSDASAPTATSDAIAVDARGELFSYSAEAGTVIRVDIASNSVQRTDRVEADAASPVLTAAGDEWVLVEPATGRYWSRAQSATAGTNGTVSVSRTDPDGDAVYLADETGLVRVPTANTPAERVFGDRTTARGAPARPVVRAGVVHAAWLPEGQGPGILWDSASGDVTLDYAGATLPTQRRPVFVDAGDGLVLNDARSGWVWRVPDGALVPSSQDWDLDAPVQTAPQTTEQEPPAVIDPRPPVAVADSFGVRAGALVTLPVLLNDHDPNEDVLTIDPASVEGLDPAFGTLTLTDDRQRLAVRVAADASGSASFRYAVSDGTTPDGLLSEPATVTLRVAGEDENSAPQWCGVEGCQQEWPQPEVAPGGTVSVPVLGDWVDPEGDPVILLSATEDTALGQVAATPEGTVVYQHSDSGAGGEELAAITLTVGDARGATTTKTLSVRVRGDAQPRVQSFAVVDTAGSRVSIDVAPHVTGTAGSVTLSSARVLDDAAATATVVGGTTQFDFAATAAGTYRVAVTVSADGREATGTARITLLAADAPAQLATAPVVAFVRPQADATVDVLAAVSNPTGRVLLLSDVVVHAASGSSLTGDAVGQSQLRVSGSTAGGDPGLLGTVSYTVSDGTADAGASVIGEATVYLLPAASEAAPITVDDAVVVRAGSQIDIPALANDVAAAGGLPRLDPESIESSTPDALAFASGDVLRYLAPETAGQYTVSYRAFTTGSPTLGDVATVRVQVTAPDANRDPLPRRLSGRVGSGLSTTIPFDGFGMDPDGDVVRLESIVGQPAHGSAAISADGTSIVYTSIAGVSGQDAFTYRVVDAFGATGEGTVRVGVLSGEANPSPVTYTDYVHVQAGGGNVIRVHPLANDIDPTQGSLTLAAVRPDAPELALDGTPTDEYARLKSRIQSVTDDTVTIAAGTDPGTMAFFYDVESSSGNTARGLIVVKVVAQRVPDFPVVADTVLTAADRDDLADGVDVLRGKVLWSGGDASDLVVGLWGSPEGVSVSGSRVRAEPSDAARLIPFSVTGESASGPVTTYAFVRVPAASEGALSLRAGVSPIVAAENGQAEADIAAMVAVPRGRTLEIGAADVRASGARPAAVCAPTTGTGVRYTAGGGAPWTDACLVPVRLVGGSAWTVLAIPVAITPLDPQPTLAPASLEIAPGDTHVYDLTAMTTWRGPAEAIQYRVTGSPASFALSLDGSQLTVRAADSAAPGAVEGVMVEVTSHAGVTPARITLRVGAAPSTLPQGGQTTRTCSQASGASCTVDVVGAPGEVNPLPGTPLQVVAVTPTSSCTGVSFAVAGPSSIIASWTADAPGVTCSARFTVRDAQGRQSAAARDGGVTIDLQGFPRAPASVSQSAYADGSLTLRVDPGPAQTSYPAVTGFEVRYGGERVTTCTPQGVCPALAAPNGEQRRYEVVSVNAVGPSQTAVATTAWAYDPPATPTSASAVPAVAGADGGVATLTFAGVDAAATSALQISSPVGESITVPVATNQTTVTVPVFRVGANTTTPVTVSPVSRFDAPPGLGGPAIGSVVVQAHGVGAPTNPVLTLTPVNVGGGRVDITATATAGPGGDGAATRYGIVAVGETCRATAGGDRAVFRGLLDGRVYTFTLCVEAWFGGTLFGRATVDADVRAVQSTAAPRGYTFVVGPTAHVGGARANWTIDENPTSPEVLPNENVAVFSGLPSSVFDTDPGIRVRYEHVSGWWQSEWGAVTPAPGSAPTQVQATWSLGACTGGTRLTADGRSTGDRARFTFDTADIAYYDAAGARLDPGDDPWQVPATASRVEGIRVIVDWARTGWNLDAATAPLSAGCTPVPPTDGATTP</sequence>
<gene>
    <name evidence="2" type="ORF">FHX68_2927</name>
</gene>
<dbReference type="Pfam" id="PF17963">
    <property type="entry name" value="Big_9"/>
    <property type="match status" value="3"/>
</dbReference>
<organism evidence="2 3">
    <name type="scientific">Microbacterium lacticum</name>
    <dbReference type="NCBI Taxonomy" id="33885"/>
    <lineage>
        <taxon>Bacteria</taxon>
        <taxon>Bacillati</taxon>
        <taxon>Actinomycetota</taxon>
        <taxon>Actinomycetes</taxon>
        <taxon>Micrococcales</taxon>
        <taxon>Microbacteriaceae</taxon>
        <taxon>Microbacterium</taxon>
    </lineage>
</organism>
<feature type="compositionally biased region" description="Low complexity" evidence="1">
    <location>
        <begin position="154"/>
        <end position="169"/>
    </location>
</feature>
<evidence type="ECO:0000313" key="2">
    <source>
        <dbReference type="EMBL" id="TQM90606.1"/>
    </source>
</evidence>
<name>A0A4Y3UPX0_9MICO</name>
<protein>
    <recommendedName>
        <fullName evidence="4">Fibronectin type III domain protein</fullName>
    </recommendedName>
</protein>
<dbReference type="SUPFAM" id="SSF101898">
    <property type="entry name" value="NHL repeat"/>
    <property type="match status" value="1"/>
</dbReference>
<evidence type="ECO:0008006" key="4">
    <source>
        <dbReference type="Google" id="ProtNLM"/>
    </source>
</evidence>
<reference evidence="2 3" key="1">
    <citation type="submission" date="2019-06" db="EMBL/GenBank/DDBJ databases">
        <title>Sequencing the genomes of 1000 actinobacteria strains.</title>
        <authorList>
            <person name="Klenk H.-P."/>
        </authorList>
    </citation>
    <scope>NUCLEOTIDE SEQUENCE [LARGE SCALE GENOMIC DNA]</scope>
    <source>
        <strain evidence="2 3">DSM 20427</strain>
    </source>
</reference>
<keyword evidence="3" id="KW-1185">Reference proteome</keyword>
<dbReference type="OrthoDB" id="5241356at2"/>
<dbReference type="Proteomes" id="UP000319804">
    <property type="component" value="Unassembled WGS sequence"/>
</dbReference>
<feature type="region of interest" description="Disordered" evidence="1">
    <location>
        <begin position="150"/>
        <end position="169"/>
    </location>
</feature>